<evidence type="ECO:0000313" key="2">
    <source>
        <dbReference type="EMBL" id="SVC42869.1"/>
    </source>
</evidence>
<dbReference type="GO" id="GO:0008757">
    <property type="term" value="F:S-adenosylmethionine-dependent methyltransferase activity"/>
    <property type="evidence" value="ECO:0007669"/>
    <property type="project" value="InterPro"/>
</dbReference>
<feature type="domain" description="Methyltransferase type 11" evidence="1">
    <location>
        <begin position="5"/>
        <end position="92"/>
    </location>
</feature>
<dbReference type="Gene3D" id="3.40.50.150">
    <property type="entry name" value="Vaccinia Virus protein VP39"/>
    <property type="match status" value="1"/>
</dbReference>
<proteinExistence type="predicted"/>
<dbReference type="Pfam" id="PF08241">
    <property type="entry name" value="Methyltransf_11"/>
    <property type="match status" value="1"/>
</dbReference>
<accession>A0A382M1P2</accession>
<dbReference type="SUPFAM" id="SSF53335">
    <property type="entry name" value="S-adenosyl-L-methionine-dependent methyltransferases"/>
    <property type="match status" value="1"/>
</dbReference>
<dbReference type="InterPro" id="IPR029063">
    <property type="entry name" value="SAM-dependent_MTases_sf"/>
</dbReference>
<name>A0A382M1P2_9ZZZZ</name>
<reference evidence="2" key="1">
    <citation type="submission" date="2018-05" db="EMBL/GenBank/DDBJ databases">
        <authorList>
            <person name="Lanie J.A."/>
            <person name="Ng W.-L."/>
            <person name="Kazmierczak K.M."/>
            <person name="Andrzejewski T.M."/>
            <person name="Davidsen T.M."/>
            <person name="Wayne K.J."/>
            <person name="Tettelin H."/>
            <person name="Glass J.I."/>
            <person name="Rusch D."/>
            <person name="Podicherti R."/>
            <person name="Tsui H.-C.T."/>
            <person name="Winkler M.E."/>
        </authorList>
    </citation>
    <scope>NUCLEOTIDE SEQUENCE</scope>
</reference>
<evidence type="ECO:0000259" key="1">
    <source>
        <dbReference type="Pfam" id="PF08241"/>
    </source>
</evidence>
<dbReference type="EMBL" id="UINC01090696">
    <property type="protein sequence ID" value="SVC42869.1"/>
    <property type="molecule type" value="Genomic_DNA"/>
</dbReference>
<sequence length="201" mass="22499">MKKLLHIGCGPKNKTNTTKVFAGEGWKETRLDIDEEVKPDIVTTMTDLSMIKDNEYDAIYSSHNIEHLFAHEVDIALEEFSRVLDNEGEIFITCPDMARAAEEIIKGNFLGVLYESRAGPISAIDILFGHRESLRNGQHHMAHRVGFTLKILLGLLKAHGFNTVAGISDNMDLYVIGLIKKNSDKLAESKLREHLDGLVKV</sequence>
<organism evidence="2">
    <name type="scientific">marine metagenome</name>
    <dbReference type="NCBI Taxonomy" id="408172"/>
    <lineage>
        <taxon>unclassified sequences</taxon>
        <taxon>metagenomes</taxon>
        <taxon>ecological metagenomes</taxon>
    </lineage>
</organism>
<gene>
    <name evidence="2" type="ORF">METZ01_LOCUS295723</name>
</gene>
<dbReference type="InterPro" id="IPR013216">
    <property type="entry name" value="Methyltransf_11"/>
</dbReference>
<dbReference type="AlphaFoldDB" id="A0A382M1P2"/>
<protein>
    <recommendedName>
        <fullName evidence="1">Methyltransferase type 11 domain-containing protein</fullName>
    </recommendedName>
</protein>